<feature type="chain" id="PRO_5030572040" evidence="3">
    <location>
        <begin position="19"/>
        <end position="445"/>
    </location>
</feature>
<gene>
    <name evidence="4" type="ORF">JFL75_00150</name>
</gene>
<dbReference type="AlphaFoldDB" id="A0A7T7XN18"/>
<sequence length="445" mass="49711">MKKTLWFFVMAAMLFAFFAGCSKSNEQKPQSNEVVIMGNARMYAGEDEAWEELARDFEAETGIKLTIRWQGKWNEVPQNMSAAKLAGEKVDLVTVGAGLINSIVARSGSLMDISELMEPYRSRFKDGMLDSYTIGGRLWGFPYGNSAAGFIYYNKTMFDELGIAPPKTFEELVAASNTIKQKKNIIPLIFRGKDASYWSNLFFTTFAQTTGNKPIEYTQDFLAGTRSFNSPEEIAGLEAIKRFFDAGVLTSDSLDTNGDGMKAAFLQQKAAMMHTHNFQLLQSQAPDFELGILEFPIMVPGSFSQPFGGPGTGIAVPSFADRDNIPNTMKFIEFMLRPENANKVIACYKPVVDVVKGVQVVDDPNVKFLNDVLIPKTVTYLDWIWPAEVNAAVYQVIPAIISGRMTSAQGAQTVQDALDRIIAENDYSYEWWKNWNDSDWKKVTP</sequence>
<dbReference type="SUPFAM" id="SSF53850">
    <property type="entry name" value="Periplasmic binding protein-like II"/>
    <property type="match status" value="1"/>
</dbReference>
<dbReference type="Pfam" id="PF13416">
    <property type="entry name" value="SBP_bac_8"/>
    <property type="match status" value="1"/>
</dbReference>
<dbReference type="PANTHER" id="PTHR43649">
    <property type="entry name" value="ARABINOSE-BINDING PROTEIN-RELATED"/>
    <property type="match status" value="1"/>
</dbReference>
<dbReference type="InterPro" id="IPR050490">
    <property type="entry name" value="Bact_solute-bd_prot1"/>
</dbReference>
<dbReference type="GO" id="GO:0042597">
    <property type="term" value="C:periplasmic space"/>
    <property type="evidence" value="ECO:0007669"/>
    <property type="project" value="UniProtKB-SubCell"/>
</dbReference>
<evidence type="ECO:0000313" key="5">
    <source>
        <dbReference type="Proteomes" id="UP000595917"/>
    </source>
</evidence>
<comment type="subcellular location">
    <subcellularLocation>
        <location evidence="1">Periplasm</location>
    </subcellularLocation>
</comment>
<keyword evidence="5" id="KW-1185">Reference proteome</keyword>
<evidence type="ECO:0000256" key="3">
    <source>
        <dbReference type="SAM" id="SignalP"/>
    </source>
</evidence>
<dbReference type="RefSeq" id="WP_215626672.1">
    <property type="nucleotide sequence ID" value="NZ_CP067089.2"/>
</dbReference>
<dbReference type="KEGG" id="bhc:JFL75_00150"/>
<evidence type="ECO:0000256" key="1">
    <source>
        <dbReference type="ARBA" id="ARBA00004418"/>
    </source>
</evidence>
<protein>
    <submittedName>
        <fullName evidence="4">Extracellular solute-binding protein</fullName>
    </submittedName>
</protein>
<evidence type="ECO:0000313" key="4">
    <source>
        <dbReference type="EMBL" id="QQO09369.1"/>
    </source>
</evidence>
<feature type="signal peptide" evidence="3">
    <location>
        <begin position="1"/>
        <end position="18"/>
    </location>
</feature>
<dbReference type="PANTHER" id="PTHR43649:SF12">
    <property type="entry name" value="DIACETYLCHITOBIOSE BINDING PROTEIN DASA"/>
    <property type="match status" value="1"/>
</dbReference>
<accession>A0A7T7XN18</accession>
<proteinExistence type="inferred from homology"/>
<comment type="similarity">
    <text evidence="2">Belongs to the bacterial solute-binding protein 1 family.</text>
</comment>
<dbReference type="Gene3D" id="3.40.190.10">
    <property type="entry name" value="Periplasmic binding protein-like II"/>
    <property type="match status" value="2"/>
</dbReference>
<dbReference type="Proteomes" id="UP000595917">
    <property type="component" value="Chromosome"/>
</dbReference>
<reference evidence="4" key="1">
    <citation type="submission" date="2021-01" db="EMBL/GenBank/DDBJ databases">
        <title>Description of Breznakiella homolactica.</title>
        <authorList>
            <person name="Song Y."/>
            <person name="Brune A."/>
        </authorList>
    </citation>
    <scope>NUCLEOTIDE SEQUENCE</scope>
    <source>
        <strain evidence="4">RmG30</strain>
    </source>
</reference>
<organism evidence="4 5">
    <name type="scientific">Breznakiella homolactica</name>
    <dbReference type="NCBI Taxonomy" id="2798577"/>
    <lineage>
        <taxon>Bacteria</taxon>
        <taxon>Pseudomonadati</taxon>
        <taxon>Spirochaetota</taxon>
        <taxon>Spirochaetia</taxon>
        <taxon>Spirochaetales</taxon>
        <taxon>Breznakiellaceae</taxon>
        <taxon>Breznakiella</taxon>
    </lineage>
</organism>
<evidence type="ECO:0000256" key="2">
    <source>
        <dbReference type="ARBA" id="ARBA00008520"/>
    </source>
</evidence>
<name>A0A7T7XN18_9SPIR</name>
<dbReference type="PROSITE" id="PS51257">
    <property type="entry name" value="PROKAR_LIPOPROTEIN"/>
    <property type="match status" value="1"/>
</dbReference>
<keyword evidence="3" id="KW-0732">Signal</keyword>
<dbReference type="EMBL" id="CP067089">
    <property type="protein sequence ID" value="QQO09369.1"/>
    <property type="molecule type" value="Genomic_DNA"/>
</dbReference>
<dbReference type="InterPro" id="IPR006059">
    <property type="entry name" value="SBP"/>
</dbReference>